<dbReference type="AlphaFoldDB" id="A0A164FDI5"/>
<gene>
    <name evidence="1" type="ORF">APZ42_007294</name>
</gene>
<name>A0A164FDI5_9CRUS</name>
<evidence type="ECO:0000313" key="2">
    <source>
        <dbReference type="Proteomes" id="UP000076858"/>
    </source>
</evidence>
<reference evidence="1 2" key="1">
    <citation type="submission" date="2016-03" db="EMBL/GenBank/DDBJ databases">
        <title>EvidentialGene: Evidence-directed Construction of Genes on Genomes.</title>
        <authorList>
            <person name="Gilbert D.G."/>
            <person name="Choi J.-H."/>
            <person name="Mockaitis K."/>
            <person name="Colbourne J."/>
            <person name="Pfrender M."/>
        </authorList>
    </citation>
    <scope>NUCLEOTIDE SEQUENCE [LARGE SCALE GENOMIC DNA]</scope>
    <source>
        <strain evidence="1 2">Xinb3</strain>
        <tissue evidence="1">Complete organism</tissue>
    </source>
</reference>
<keyword evidence="2" id="KW-1185">Reference proteome</keyword>
<dbReference type="Proteomes" id="UP000076858">
    <property type="component" value="Unassembled WGS sequence"/>
</dbReference>
<protein>
    <submittedName>
        <fullName evidence="1">Uncharacterized protein</fullName>
    </submittedName>
</protein>
<dbReference type="EMBL" id="LRGB01020486">
    <property type="protein sequence ID" value="KZR97687.1"/>
    <property type="molecule type" value="Genomic_DNA"/>
</dbReference>
<evidence type="ECO:0000313" key="1">
    <source>
        <dbReference type="EMBL" id="KZR97687.1"/>
    </source>
</evidence>
<accession>A0A164FDI5</accession>
<comment type="caution">
    <text evidence="1">The sequence shown here is derived from an EMBL/GenBank/DDBJ whole genome shotgun (WGS) entry which is preliminary data.</text>
</comment>
<proteinExistence type="predicted"/>
<organism evidence="1 2">
    <name type="scientific">Daphnia magna</name>
    <dbReference type="NCBI Taxonomy" id="35525"/>
    <lineage>
        <taxon>Eukaryota</taxon>
        <taxon>Metazoa</taxon>
        <taxon>Ecdysozoa</taxon>
        <taxon>Arthropoda</taxon>
        <taxon>Crustacea</taxon>
        <taxon>Branchiopoda</taxon>
        <taxon>Diplostraca</taxon>
        <taxon>Cladocera</taxon>
        <taxon>Anomopoda</taxon>
        <taxon>Daphniidae</taxon>
        <taxon>Daphnia</taxon>
    </lineage>
</organism>
<sequence length="57" mass="6588">MTQTTGFLPLNDFLRSIMTRIGELTAMNPVSNKISPHVRFHWLIIFLLGVYLHQGFN</sequence>